<evidence type="ECO:0000313" key="3">
    <source>
        <dbReference type="Proteomes" id="UP001529245"/>
    </source>
</evidence>
<evidence type="ECO:0000259" key="1">
    <source>
        <dbReference type="Pfam" id="PF02589"/>
    </source>
</evidence>
<protein>
    <submittedName>
        <fullName evidence="2">Lactate utilization protein</fullName>
    </submittedName>
</protein>
<proteinExistence type="predicted"/>
<dbReference type="SUPFAM" id="SSF100950">
    <property type="entry name" value="NagB/RpiA/CoA transferase-like"/>
    <property type="match status" value="1"/>
</dbReference>
<name>A0ABT6XYB3_ALISE</name>
<accession>A0ABT6XYB3</accession>
<keyword evidence="3" id="KW-1185">Reference proteome</keyword>
<dbReference type="InterPro" id="IPR037171">
    <property type="entry name" value="NagB/RpiA_transferase-like"/>
</dbReference>
<feature type="domain" description="LUD" evidence="1">
    <location>
        <begin position="50"/>
        <end position="216"/>
    </location>
</feature>
<evidence type="ECO:0000313" key="2">
    <source>
        <dbReference type="EMBL" id="MDI9260075.1"/>
    </source>
</evidence>
<dbReference type="PANTHER" id="PTHR43682">
    <property type="entry name" value="LACTATE UTILIZATION PROTEIN C"/>
    <property type="match status" value="1"/>
</dbReference>
<dbReference type="Gene3D" id="3.40.50.10420">
    <property type="entry name" value="NagB/RpiA/CoA transferase-like"/>
    <property type="match status" value="1"/>
</dbReference>
<dbReference type="InterPro" id="IPR003741">
    <property type="entry name" value="LUD_dom"/>
</dbReference>
<dbReference type="EMBL" id="JASGCB010000010">
    <property type="protein sequence ID" value="MDI9260075.1"/>
    <property type="molecule type" value="Genomic_DNA"/>
</dbReference>
<organism evidence="2 3">
    <name type="scientific">Alicyclobacillus sendaiensis PA2</name>
    <dbReference type="NCBI Taxonomy" id="3029425"/>
    <lineage>
        <taxon>Bacteria</taxon>
        <taxon>Bacillati</taxon>
        <taxon>Bacillota</taxon>
        <taxon>Bacilli</taxon>
        <taxon>Bacillales</taxon>
        <taxon>Alicyclobacillaceae</taxon>
        <taxon>Alicyclobacillus</taxon>
    </lineage>
</organism>
<dbReference type="PANTHER" id="PTHR43682:SF1">
    <property type="entry name" value="LACTATE UTILIZATION PROTEIN C"/>
    <property type="match status" value="1"/>
</dbReference>
<dbReference type="Pfam" id="PF02589">
    <property type="entry name" value="LUD_dom"/>
    <property type="match status" value="1"/>
</dbReference>
<dbReference type="InterPro" id="IPR024185">
    <property type="entry name" value="FTHF_cligase-like_sf"/>
</dbReference>
<reference evidence="2 3" key="1">
    <citation type="submission" date="2023-04" db="EMBL/GenBank/DDBJ databases">
        <title>A. sendaiensis sub sp. chiapanensis a novel subspecie with specific adaptation in bacterial cell wall isolated from an active volcano.</title>
        <authorList>
            <person name="Alvarez Gutierrez P.E."/>
            <person name="Ortiz Cortes L.Y."/>
        </authorList>
    </citation>
    <scope>NUCLEOTIDE SEQUENCE [LARGE SCALE GENOMIC DNA]</scope>
    <source>
        <strain evidence="2 3">PA2</strain>
    </source>
</reference>
<sequence length="223" mass="23382">MDKAAFLANIAAGLGRAPGSAPAVRDAIGVPDFWADRQTSHEERVATFCARFEALAGEVIRCEDEARLRAALDETLQAVRPRAVGAWGKNAPWPVDVEEVLAKWGAQRFGEQPVLDIDVGITGAACGIADTGTLVIATGGAAGRTVHQVPLVHLVVMRESQVVQSLGDAIPHVRVAASSELAPFVHFISGPSRSSDIENDQTIGVHGPARVICLLLQDGAGDA</sequence>
<gene>
    <name evidence="2" type="ORF">QID03_07705</name>
</gene>
<dbReference type="Proteomes" id="UP001529245">
    <property type="component" value="Unassembled WGS sequence"/>
</dbReference>
<comment type="caution">
    <text evidence="2">The sequence shown here is derived from an EMBL/GenBank/DDBJ whole genome shotgun (WGS) entry which is preliminary data.</text>
</comment>
<dbReference type="RefSeq" id="WP_283203586.1">
    <property type="nucleotide sequence ID" value="NZ_JASGCB010000010.1"/>
</dbReference>